<proteinExistence type="predicted"/>
<sequence length="254" mass="28523">MNALFQLRCCQAVRDAFRRPMLMALLSLVVCHVHVSSDDGVHASRIRASLSLAETKVREAGDSARAIDHVQLGDAQLRFGRVEESIHSFERAIEMRPEWKPELWQYGIALAFAQRYREGRELFEMHRRVNPHDVENAAWHFLCVAKDADLATARQLLLPAPSDPRPPMKQVLRRLAGGDDAIVVDAVRDTPSMRERDSAQFFADLYLGLIADAEGNSAKAEQYMQAAAKTGLGHYMADVARVYAKRLTLGRAKK</sequence>
<organism evidence="2 3">
    <name type="scientific">Crateriforma conspicua</name>
    <dbReference type="NCBI Taxonomy" id="2527996"/>
    <lineage>
        <taxon>Bacteria</taxon>
        <taxon>Pseudomonadati</taxon>
        <taxon>Planctomycetota</taxon>
        <taxon>Planctomycetia</taxon>
        <taxon>Planctomycetales</taxon>
        <taxon>Planctomycetaceae</taxon>
        <taxon>Crateriforma</taxon>
    </lineage>
</organism>
<keyword evidence="1" id="KW-0802">TPR repeat</keyword>
<dbReference type="PROSITE" id="PS50005">
    <property type="entry name" value="TPR"/>
    <property type="match status" value="1"/>
</dbReference>
<dbReference type="AlphaFoldDB" id="A0A5C6FRE6"/>
<evidence type="ECO:0000256" key="1">
    <source>
        <dbReference type="PROSITE-ProRule" id="PRU00339"/>
    </source>
</evidence>
<dbReference type="EMBL" id="SJPZ01000001">
    <property type="protein sequence ID" value="TWU64816.1"/>
    <property type="molecule type" value="Genomic_DNA"/>
</dbReference>
<dbReference type="Pfam" id="PF13181">
    <property type="entry name" value="TPR_8"/>
    <property type="match status" value="1"/>
</dbReference>
<evidence type="ECO:0000313" key="2">
    <source>
        <dbReference type="EMBL" id="TWU64816.1"/>
    </source>
</evidence>
<evidence type="ECO:0000313" key="3">
    <source>
        <dbReference type="Proteomes" id="UP000316476"/>
    </source>
</evidence>
<protein>
    <submittedName>
        <fullName evidence="2">Uncharacterized protein</fullName>
    </submittedName>
</protein>
<gene>
    <name evidence="2" type="ORF">V7x_03600</name>
</gene>
<accession>A0A5C6FRE6</accession>
<dbReference type="SUPFAM" id="SSF48452">
    <property type="entry name" value="TPR-like"/>
    <property type="match status" value="1"/>
</dbReference>
<reference evidence="2 3" key="1">
    <citation type="submission" date="2019-02" db="EMBL/GenBank/DDBJ databases">
        <title>Deep-cultivation of Planctomycetes and their phenomic and genomic characterization uncovers novel biology.</title>
        <authorList>
            <person name="Wiegand S."/>
            <person name="Jogler M."/>
            <person name="Boedeker C."/>
            <person name="Pinto D."/>
            <person name="Vollmers J."/>
            <person name="Rivas-Marin E."/>
            <person name="Kohn T."/>
            <person name="Peeters S.H."/>
            <person name="Heuer A."/>
            <person name="Rast P."/>
            <person name="Oberbeckmann S."/>
            <person name="Bunk B."/>
            <person name="Jeske O."/>
            <person name="Meyerdierks A."/>
            <person name="Storesund J.E."/>
            <person name="Kallscheuer N."/>
            <person name="Luecker S."/>
            <person name="Lage O.M."/>
            <person name="Pohl T."/>
            <person name="Merkel B.J."/>
            <person name="Hornburger P."/>
            <person name="Mueller R.-W."/>
            <person name="Bruemmer F."/>
            <person name="Labrenz M."/>
            <person name="Spormann A.M."/>
            <person name="Op Den Camp H."/>
            <person name="Overmann J."/>
            <person name="Amann R."/>
            <person name="Jetten M.S.M."/>
            <person name="Mascher T."/>
            <person name="Medema M.H."/>
            <person name="Devos D.P."/>
            <person name="Kaster A.-K."/>
            <person name="Ovreas L."/>
            <person name="Rohde M."/>
            <person name="Galperin M.Y."/>
            <person name="Jogler C."/>
        </authorList>
    </citation>
    <scope>NUCLEOTIDE SEQUENCE [LARGE SCALE GENOMIC DNA]</scope>
    <source>
        <strain evidence="2 3">V7</strain>
    </source>
</reference>
<feature type="repeat" description="TPR" evidence="1">
    <location>
        <begin position="66"/>
        <end position="99"/>
    </location>
</feature>
<comment type="caution">
    <text evidence="2">The sequence shown here is derived from an EMBL/GenBank/DDBJ whole genome shotgun (WGS) entry which is preliminary data.</text>
</comment>
<dbReference type="InterPro" id="IPR011990">
    <property type="entry name" value="TPR-like_helical_dom_sf"/>
</dbReference>
<dbReference type="Gene3D" id="1.25.40.10">
    <property type="entry name" value="Tetratricopeptide repeat domain"/>
    <property type="match status" value="1"/>
</dbReference>
<dbReference type="PANTHER" id="PTHR47908">
    <property type="match status" value="1"/>
</dbReference>
<dbReference type="Proteomes" id="UP000316476">
    <property type="component" value="Unassembled WGS sequence"/>
</dbReference>
<dbReference type="PANTHER" id="PTHR47908:SF2">
    <property type="entry name" value="TETRATRICOPEPTIDE REPEAT (TPR)-LIKE SUPERFAMILY PROTEIN"/>
    <property type="match status" value="1"/>
</dbReference>
<dbReference type="RefSeq" id="WP_146410430.1">
    <property type="nucleotide sequence ID" value="NZ_SJPZ01000001.1"/>
</dbReference>
<dbReference type="InterPro" id="IPR019734">
    <property type="entry name" value="TPR_rpt"/>
</dbReference>
<name>A0A5C6FRE6_9PLAN</name>
<dbReference type="OrthoDB" id="272871at2"/>